<feature type="disulfide bond" evidence="6">
    <location>
        <begin position="151"/>
        <end position="173"/>
    </location>
</feature>
<evidence type="ECO:0000256" key="3">
    <source>
        <dbReference type="ARBA" id="ARBA00022692"/>
    </source>
</evidence>
<evidence type="ECO:0000313" key="9">
    <source>
        <dbReference type="EMBL" id="KAG5683250.1"/>
    </source>
</evidence>
<dbReference type="SUPFAM" id="SSF48652">
    <property type="entry name" value="Tetraspanin"/>
    <property type="match status" value="1"/>
</dbReference>
<keyword evidence="10" id="KW-1185">Reference proteome</keyword>
<feature type="compositionally biased region" description="Polar residues" evidence="8">
    <location>
        <begin position="268"/>
        <end position="279"/>
    </location>
</feature>
<dbReference type="CDD" id="cd03127">
    <property type="entry name" value="tetraspanin_LEL"/>
    <property type="match status" value="1"/>
</dbReference>
<organism evidence="9 10">
    <name type="scientific">Polypedilum vanderplanki</name>
    <name type="common">Sleeping chironomid midge</name>
    <dbReference type="NCBI Taxonomy" id="319348"/>
    <lineage>
        <taxon>Eukaryota</taxon>
        <taxon>Metazoa</taxon>
        <taxon>Ecdysozoa</taxon>
        <taxon>Arthropoda</taxon>
        <taxon>Hexapoda</taxon>
        <taxon>Insecta</taxon>
        <taxon>Pterygota</taxon>
        <taxon>Neoptera</taxon>
        <taxon>Endopterygota</taxon>
        <taxon>Diptera</taxon>
        <taxon>Nematocera</taxon>
        <taxon>Chironomoidea</taxon>
        <taxon>Chironomidae</taxon>
        <taxon>Chironominae</taxon>
        <taxon>Polypedilum</taxon>
        <taxon>Polypedilum</taxon>
    </lineage>
</organism>
<dbReference type="InterPro" id="IPR018499">
    <property type="entry name" value="Tetraspanin/Peripherin"/>
</dbReference>
<comment type="caution">
    <text evidence="9">The sequence shown here is derived from an EMBL/GenBank/DDBJ whole genome shotgun (WGS) entry which is preliminary data.</text>
</comment>
<feature type="transmembrane region" description="Helical" evidence="7">
    <location>
        <begin position="12"/>
        <end position="33"/>
    </location>
</feature>
<comment type="similarity">
    <text evidence="2 7">Belongs to the tetraspanin (TM4SF) family.</text>
</comment>
<keyword evidence="6" id="KW-1015">Disulfide bond</keyword>
<evidence type="ECO:0000313" key="10">
    <source>
        <dbReference type="Proteomes" id="UP001107558"/>
    </source>
</evidence>
<evidence type="ECO:0000256" key="7">
    <source>
        <dbReference type="RuleBase" id="RU361218"/>
    </source>
</evidence>
<dbReference type="InterPro" id="IPR000301">
    <property type="entry name" value="Tetraspanin_animals"/>
</dbReference>
<keyword evidence="5 7" id="KW-0472">Membrane</keyword>
<evidence type="ECO:0000256" key="5">
    <source>
        <dbReference type="ARBA" id="ARBA00023136"/>
    </source>
</evidence>
<reference evidence="9" key="1">
    <citation type="submission" date="2021-03" db="EMBL/GenBank/DDBJ databases">
        <title>Chromosome level genome of the anhydrobiotic midge Polypedilum vanderplanki.</title>
        <authorList>
            <person name="Yoshida Y."/>
            <person name="Kikawada T."/>
            <person name="Gusev O."/>
        </authorList>
    </citation>
    <scope>NUCLEOTIDE SEQUENCE</scope>
    <source>
        <strain evidence="9">NIAS01</strain>
        <tissue evidence="9">Whole body or cell culture</tissue>
    </source>
</reference>
<evidence type="ECO:0000256" key="2">
    <source>
        <dbReference type="ARBA" id="ARBA00006840"/>
    </source>
</evidence>
<gene>
    <name evidence="9" type="ORF">PVAND_012542</name>
</gene>
<keyword evidence="3 7" id="KW-0812">Transmembrane</keyword>
<feature type="region of interest" description="Disordered" evidence="8">
    <location>
        <begin position="240"/>
        <end position="279"/>
    </location>
</feature>
<keyword evidence="4 7" id="KW-1133">Transmembrane helix</keyword>
<dbReference type="PANTHER" id="PTHR19282:SF505">
    <property type="entry name" value="TRANSMEMBRANE 4 SUPERFAMILY, ISOFORM C"/>
    <property type="match status" value="1"/>
</dbReference>
<sequence>MPIMETSTEIKFFKCLVYFYVILLSLSGGLQIFFGATFAWNHLSYSVVLGNNFWIPSTILLCLGPITYLLCWLGWNAVSRKNRNFLKIFTALLVILVCIQFALSAWSLALREKLPGAAKHPMDMSYEDFVLSHVSEHTHIWHKMQYELKCCGVYEMSDYFRTASKHIGVPWSCCTVPTEPEHGACKDFYQRGCMHVLSDTIRERLFYVSIVLICAAIIQSMGLFCIIQLTILLHDHEKKENDPTELPSTSRTSRERRERRNKELLPLAQSSKVPDSQKY</sequence>
<proteinExistence type="inferred from homology"/>
<dbReference type="AlphaFoldDB" id="A0A9J6CLU4"/>
<feature type="transmembrane region" description="Helical" evidence="7">
    <location>
        <begin position="53"/>
        <end position="73"/>
    </location>
</feature>
<evidence type="ECO:0000256" key="4">
    <source>
        <dbReference type="ARBA" id="ARBA00022989"/>
    </source>
</evidence>
<dbReference type="GO" id="GO:0005886">
    <property type="term" value="C:plasma membrane"/>
    <property type="evidence" value="ECO:0007669"/>
    <property type="project" value="TreeGrafter"/>
</dbReference>
<dbReference type="EMBL" id="JADBJN010000001">
    <property type="protein sequence ID" value="KAG5683250.1"/>
    <property type="molecule type" value="Genomic_DNA"/>
</dbReference>
<dbReference type="PIRSF" id="PIRSF002419">
    <property type="entry name" value="Tetraspanin"/>
    <property type="match status" value="1"/>
</dbReference>
<evidence type="ECO:0000256" key="1">
    <source>
        <dbReference type="ARBA" id="ARBA00004141"/>
    </source>
</evidence>
<protein>
    <recommendedName>
        <fullName evidence="7">Tetraspanin</fullName>
    </recommendedName>
</protein>
<accession>A0A9J6CLU4</accession>
<feature type="transmembrane region" description="Helical" evidence="7">
    <location>
        <begin position="205"/>
        <end position="233"/>
    </location>
</feature>
<feature type="transmembrane region" description="Helical" evidence="7">
    <location>
        <begin position="85"/>
        <end position="106"/>
    </location>
</feature>
<comment type="subcellular location">
    <subcellularLocation>
        <location evidence="1 7">Membrane</location>
        <topology evidence="1 7">Multi-pass membrane protein</topology>
    </subcellularLocation>
</comment>
<dbReference type="PANTHER" id="PTHR19282">
    <property type="entry name" value="TETRASPANIN"/>
    <property type="match status" value="1"/>
</dbReference>
<name>A0A9J6CLU4_POLVA</name>
<feature type="disulfide bond" evidence="6">
    <location>
        <begin position="150"/>
        <end position="185"/>
    </location>
</feature>
<dbReference type="Pfam" id="PF00335">
    <property type="entry name" value="Tetraspanin"/>
    <property type="match status" value="1"/>
</dbReference>
<dbReference type="InterPro" id="IPR008952">
    <property type="entry name" value="Tetraspanin_EC2_sf"/>
</dbReference>
<evidence type="ECO:0000256" key="8">
    <source>
        <dbReference type="SAM" id="MobiDB-lite"/>
    </source>
</evidence>
<evidence type="ECO:0000256" key="6">
    <source>
        <dbReference type="PIRSR" id="PIRSR002419-1"/>
    </source>
</evidence>
<dbReference type="Proteomes" id="UP001107558">
    <property type="component" value="Chromosome 1"/>
</dbReference>
<dbReference type="OrthoDB" id="6239677at2759"/>
<feature type="compositionally biased region" description="Basic and acidic residues" evidence="8">
    <location>
        <begin position="252"/>
        <end position="263"/>
    </location>
</feature>
<dbReference type="Gene3D" id="1.10.1450.10">
    <property type="entry name" value="Tetraspanin"/>
    <property type="match status" value="1"/>
</dbReference>